<comment type="subunit">
    <text evidence="10">The complex is composed of six subunits: RnfA, RnfB, RnfC, RnfD, RnfE and RnfG.</text>
</comment>
<evidence type="ECO:0000256" key="3">
    <source>
        <dbReference type="ARBA" id="ARBA00022630"/>
    </source>
</evidence>
<dbReference type="NCBIfam" id="TIGR01946">
    <property type="entry name" value="rnfD"/>
    <property type="match status" value="1"/>
</dbReference>
<reference evidence="11" key="2">
    <citation type="submission" date="2021-04" db="EMBL/GenBank/DDBJ databases">
        <authorList>
            <person name="Gilroy R."/>
        </authorList>
    </citation>
    <scope>NUCLEOTIDE SEQUENCE</scope>
    <source>
        <strain evidence="11">ChiBcec16_6824</strain>
    </source>
</reference>
<feature type="modified residue" description="FMN phosphoryl threonine" evidence="10">
    <location>
        <position position="168"/>
    </location>
</feature>
<comment type="cofactor">
    <cofactor evidence="10">
        <name>FMN</name>
        <dbReference type="ChEBI" id="CHEBI:58210"/>
    </cofactor>
</comment>
<keyword evidence="2 10" id="KW-0597">Phosphoprotein</keyword>
<keyword evidence="9 10" id="KW-0472">Membrane</keyword>
<evidence type="ECO:0000256" key="2">
    <source>
        <dbReference type="ARBA" id="ARBA00022553"/>
    </source>
</evidence>
<dbReference type="InterPro" id="IPR004338">
    <property type="entry name" value="NqrB/RnfD"/>
</dbReference>
<organism evidence="11 12">
    <name type="scientific">Candidatus Flavonifractor merdigallinarum</name>
    <dbReference type="NCBI Taxonomy" id="2838589"/>
    <lineage>
        <taxon>Bacteria</taxon>
        <taxon>Bacillati</taxon>
        <taxon>Bacillota</taxon>
        <taxon>Clostridia</taxon>
        <taxon>Eubacteriales</taxon>
        <taxon>Oscillospiraceae</taxon>
        <taxon>Flavonifractor</taxon>
    </lineage>
</organism>
<protein>
    <recommendedName>
        <fullName evidence="10">Ion-translocating oxidoreductase complex subunit D</fullName>
        <ecNumber evidence="10">7.-.-.-</ecNumber>
    </recommendedName>
    <alternativeName>
        <fullName evidence="10">Rnf electron transport complex subunit D</fullName>
    </alternativeName>
</protein>
<gene>
    <name evidence="10" type="primary">rnfD</name>
    <name evidence="11" type="ORF">H9841_07630</name>
</gene>
<comment type="caution">
    <text evidence="11">The sequence shown here is derived from an EMBL/GenBank/DDBJ whole genome shotgun (WGS) entry which is preliminary data.</text>
</comment>
<feature type="transmembrane region" description="Helical" evidence="10">
    <location>
        <begin position="285"/>
        <end position="303"/>
    </location>
</feature>
<dbReference type="AlphaFoldDB" id="A0A9D2BYX9"/>
<evidence type="ECO:0000256" key="9">
    <source>
        <dbReference type="ARBA" id="ARBA00023136"/>
    </source>
</evidence>
<dbReference type="Proteomes" id="UP000823868">
    <property type="component" value="Unassembled WGS sequence"/>
</dbReference>
<evidence type="ECO:0000313" key="11">
    <source>
        <dbReference type="EMBL" id="HIY21752.1"/>
    </source>
</evidence>
<dbReference type="Pfam" id="PF03116">
    <property type="entry name" value="NQR2_RnfD_RnfE"/>
    <property type="match status" value="1"/>
</dbReference>
<dbReference type="PANTHER" id="PTHR30578:SF0">
    <property type="entry name" value="ION-TRANSLOCATING OXIDOREDUCTASE COMPLEX SUBUNIT D"/>
    <property type="match status" value="1"/>
</dbReference>
<accession>A0A9D2BYX9</accession>
<dbReference type="PANTHER" id="PTHR30578">
    <property type="entry name" value="ELECTRON TRANSPORT COMPLEX PROTEIN RNFD"/>
    <property type="match status" value="1"/>
</dbReference>
<feature type="transmembrane region" description="Helical" evidence="10">
    <location>
        <begin position="232"/>
        <end position="250"/>
    </location>
</feature>
<evidence type="ECO:0000256" key="6">
    <source>
        <dbReference type="ARBA" id="ARBA00022967"/>
    </source>
</evidence>
<keyword evidence="5 10" id="KW-0812">Transmembrane</keyword>
<sequence>MIDTKNLKLTVASSPHVCSPTDTRRLMLDVLIALVPALCMAVYVFGPRALALTAVSVLGCEFFEWGYRKLLKKPAANGDLSAVVTGVLLAFVCPVTLPYWVILIGDFFAIVVVKQLFGGLGQNFMNPALAGRAFLMMCYPVAMTTWVLPGVENWAGLISATDATTGATPMASLHRHLDVASGLNVHTLPEDGLASLFVGTVGGCVGEISALLLLLGGIYLIWRGVIRFRIPVAYLATVAVLCFLFPQGGIDRVDWMLYNLCGGGLMLGAFFMATDYVTSPVTKRGELYFGIGCGLLTVFIRYFGGYPEGVSYAILIMNICVWLLDKAGKPARFGVTKEMKAKAKAEKHAKKEG</sequence>
<dbReference type="EC" id="7.-.-.-" evidence="10"/>
<comment type="similarity">
    <text evidence="10">Belongs to the NqrB/RnfD family.</text>
</comment>
<keyword evidence="3 10" id="KW-0285">Flavoprotein</keyword>
<dbReference type="GO" id="GO:0022900">
    <property type="term" value="P:electron transport chain"/>
    <property type="evidence" value="ECO:0007669"/>
    <property type="project" value="UniProtKB-UniRule"/>
</dbReference>
<evidence type="ECO:0000256" key="10">
    <source>
        <dbReference type="HAMAP-Rule" id="MF_00462"/>
    </source>
</evidence>
<comment type="function">
    <text evidence="10">Part of a membrane-bound complex that couples electron transfer with translocation of ions across the membrane.</text>
</comment>
<feature type="transmembrane region" description="Helical" evidence="10">
    <location>
        <begin position="193"/>
        <end position="220"/>
    </location>
</feature>
<dbReference type="GO" id="GO:0005886">
    <property type="term" value="C:plasma membrane"/>
    <property type="evidence" value="ECO:0007669"/>
    <property type="project" value="UniProtKB-SubCell"/>
</dbReference>
<evidence type="ECO:0000256" key="7">
    <source>
        <dbReference type="ARBA" id="ARBA00022982"/>
    </source>
</evidence>
<keyword evidence="8 10" id="KW-1133">Transmembrane helix</keyword>
<evidence type="ECO:0000313" key="12">
    <source>
        <dbReference type="Proteomes" id="UP000823868"/>
    </source>
</evidence>
<keyword evidence="7 10" id="KW-0249">Electron transport</keyword>
<feature type="transmembrane region" description="Helical" evidence="10">
    <location>
        <begin position="129"/>
        <end position="148"/>
    </location>
</feature>
<feature type="transmembrane region" description="Helical" evidence="10">
    <location>
        <begin position="309"/>
        <end position="324"/>
    </location>
</feature>
<evidence type="ECO:0000256" key="1">
    <source>
        <dbReference type="ARBA" id="ARBA00022448"/>
    </source>
</evidence>
<feature type="transmembrane region" description="Helical" evidence="10">
    <location>
        <begin position="26"/>
        <end position="43"/>
    </location>
</feature>
<proteinExistence type="inferred from homology"/>
<dbReference type="InterPro" id="IPR011303">
    <property type="entry name" value="RnfD_bac"/>
</dbReference>
<keyword evidence="10" id="KW-1003">Cell membrane</keyword>
<dbReference type="HAMAP" id="MF_00462">
    <property type="entry name" value="RsxD_RnfD"/>
    <property type="match status" value="1"/>
</dbReference>
<comment type="subcellular location">
    <subcellularLocation>
        <location evidence="10">Cell membrane</location>
        <topology evidence="10">Multi-pass membrane protein</topology>
    </subcellularLocation>
</comment>
<dbReference type="EMBL" id="DXDX01000138">
    <property type="protein sequence ID" value="HIY21752.1"/>
    <property type="molecule type" value="Genomic_DNA"/>
</dbReference>
<evidence type="ECO:0000256" key="4">
    <source>
        <dbReference type="ARBA" id="ARBA00022643"/>
    </source>
</evidence>
<dbReference type="GO" id="GO:0055085">
    <property type="term" value="P:transmembrane transport"/>
    <property type="evidence" value="ECO:0007669"/>
    <property type="project" value="InterPro"/>
</dbReference>
<reference evidence="11" key="1">
    <citation type="journal article" date="2021" name="PeerJ">
        <title>Extensive microbial diversity within the chicken gut microbiome revealed by metagenomics and culture.</title>
        <authorList>
            <person name="Gilroy R."/>
            <person name="Ravi A."/>
            <person name="Getino M."/>
            <person name="Pursley I."/>
            <person name="Horton D.L."/>
            <person name="Alikhan N.F."/>
            <person name="Baker D."/>
            <person name="Gharbi K."/>
            <person name="Hall N."/>
            <person name="Watson M."/>
            <person name="Adriaenssens E.M."/>
            <person name="Foster-Nyarko E."/>
            <person name="Jarju S."/>
            <person name="Secka A."/>
            <person name="Antonio M."/>
            <person name="Oren A."/>
            <person name="Chaudhuri R.R."/>
            <person name="La Ragione R."/>
            <person name="Hildebrand F."/>
            <person name="Pallen M.J."/>
        </authorList>
    </citation>
    <scope>NUCLEOTIDE SEQUENCE</scope>
    <source>
        <strain evidence="11">ChiBcec16_6824</strain>
    </source>
</reference>
<evidence type="ECO:0000256" key="8">
    <source>
        <dbReference type="ARBA" id="ARBA00022989"/>
    </source>
</evidence>
<feature type="transmembrane region" description="Helical" evidence="10">
    <location>
        <begin position="256"/>
        <end position="273"/>
    </location>
</feature>
<keyword evidence="1 10" id="KW-0813">Transport</keyword>
<keyword evidence="6 10" id="KW-1278">Translocase</keyword>
<keyword evidence="4 10" id="KW-0288">FMN</keyword>
<evidence type="ECO:0000256" key="5">
    <source>
        <dbReference type="ARBA" id="ARBA00022692"/>
    </source>
</evidence>
<name>A0A9D2BYX9_9FIRM</name>